<dbReference type="RefSeq" id="WP_150412686.1">
    <property type="nucleotide sequence ID" value="NZ_VYQF01000001.1"/>
</dbReference>
<reference evidence="1 2" key="1">
    <citation type="submission" date="2019-09" db="EMBL/GenBank/DDBJ databases">
        <title>Draft genome sequence of Ginsengibacter sp. BR5-29.</title>
        <authorList>
            <person name="Im W.-T."/>
        </authorList>
    </citation>
    <scope>NUCLEOTIDE SEQUENCE [LARGE SCALE GENOMIC DNA]</scope>
    <source>
        <strain evidence="1 2">BR5-29</strain>
    </source>
</reference>
<accession>A0A5J5II88</accession>
<keyword evidence="2" id="KW-1185">Reference proteome</keyword>
<evidence type="ECO:0000313" key="2">
    <source>
        <dbReference type="Proteomes" id="UP000326903"/>
    </source>
</evidence>
<dbReference type="EMBL" id="VYQF01000001">
    <property type="protein sequence ID" value="KAA9040626.1"/>
    <property type="molecule type" value="Genomic_DNA"/>
</dbReference>
<dbReference type="AlphaFoldDB" id="A0A5J5II88"/>
<name>A0A5J5II88_9BACT</name>
<sequence length="81" mass="8905">MKKNSKVLIALASGLALGGLLGLLFAPNKGKDTRKKITDTRDKFTGSIKDSVNKGKEKFSELRDGVKEKIVVLNEKVKEFI</sequence>
<gene>
    <name evidence="1" type="ORF">FW778_00865</name>
</gene>
<comment type="caution">
    <text evidence="1">The sequence shown here is derived from an EMBL/GenBank/DDBJ whole genome shotgun (WGS) entry which is preliminary data.</text>
</comment>
<dbReference type="Pfam" id="PF12732">
    <property type="entry name" value="YtxH"/>
    <property type="match status" value="1"/>
</dbReference>
<organism evidence="1 2">
    <name type="scientific">Ginsengibacter hankyongi</name>
    <dbReference type="NCBI Taxonomy" id="2607284"/>
    <lineage>
        <taxon>Bacteria</taxon>
        <taxon>Pseudomonadati</taxon>
        <taxon>Bacteroidota</taxon>
        <taxon>Chitinophagia</taxon>
        <taxon>Chitinophagales</taxon>
        <taxon>Chitinophagaceae</taxon>
        <taxon>Ginsengibacter</taxon>
    </lineage>
</organism>
<dbReference type="Proteomes" id="UP000326903">
    <property type="component" value="Unassembled WGS sequence"/>
</dbReference>
<proteinExistence type="predicted"/>
<evidence type="ECO:0000313" key="1">
    <source>
        <dbReference type="EMBL" id="KAA9040626.1"/>
    </source>
</evidence>
<protein>
    <submittedName>
        <fullName evidence="1">YtxH domain-containing protein</fullName>
    </submittedName>
</protein>
<dbReference type="InterPro" id="IPR024623">
    <property type="entry name" value="YtxH"/>
</dbReference>